<comment type="caution">
    <text evidence="3">The sequence shown here is derived from an EMBL/GenBank/DDBJ whole genome shotgun (WGS) entry which is preliminary data.</text>
</comment>
<dbReference type="EMBL" id="JAHESC010000001">
    <property type="protein sequence ID" value="MBT1684919.1"/>
    <property type="molecule type" value="Genomic_DNA"/>
</dbReference>
<evidence type="ECO:0000259" key="2">
    <source>
        <dbReference type="PROSITE" id="PS51352"/>
    </source>
</evidence>
<dbReference type="InterPro" id="IPR025380">
    <property type="entry name" value="DUF4369"/>
</dbReference>
<feature type="chain" id="PRO_5042836965" evidence="1">
    <location>
        <begin position="19"/>
        <end position="378"/>
    </location>
</feature>
<dbReference type="RefSeq" id="WP_254088178.1">
    <property type="nucleotide sequence ID" value="NZ_JAHESC010000001.1"/>
</dbReference>
<dbReference type="Gene3D" id="3.40.30.10">
    <property type="entry name" value="Glutaredoxin"/>
    <property type="match status" value="2"/>
</dbReference>
<dbReference type="AlphaFoldDB" id="A0AAP2GBA6"/>
<keyword evidence="4" id="KW-1185">Reference proteome</keyword>
<dbReference type="InterPro" id="IPR036249">
    <property type="entry name" value="Thioredoxin-like_sf"/>
</dbReference>
<dbReference type="PROSITE" id="PS51352">
    <property type="entry name" value="THIOREDOXIN_2"/>
    <property type="match status" value="1"/>
</dbReference>
<proteinExistence type="predicted"/>
<feature type="domain" description="Thioredoxin" evidence="2">
    <location>
        <begin position="245"/>
        <end position="363"/>
    </location>
</feature>
<feature type="signal peptide" evidence="1">
    <location>
        <begin position="1"/>
        <end position="18"/>
    </location>
</feature>
<name>A0AAP2GBA6_9BACT</name>
<protein>
    <submittedName>
        <fullName evidence="3">TlpA family protein disulfide reductase</fullName>
    </submittedName>
</protein>
<evidence type="ECO:0000313" key="3">
    <source>
        <dbReference type="EMBL" id="MBT1684919.1"/>
    </source>
</evidence>
<organism evidence="3 4">
    <name type="scientific">Dawidia soli</name>
    <dbReference type="NCBI Taxonomy" id="2782352"/>
    <lineage>
        <taxon>Bacteria</taxon>
        <taxon>Pseudomonadati</taxon>
        <taxon>Bacteroidota</taxon>
        <taxon>Cytophagia</taxon>
        <taxon>Cytophagales</taxon>
        <taxon>Chryseotaleaceae</taxon>
        <taxon>Dawidia</taxon>
    </lineage>
</organism>
<dbReference type="CDD" id="cd02966">
    <property type="entry name" value="TlpA_like_family"/>
    <property type="match status" value="1"/>
</dbReference>
<evidence type="ECO:0000256" key="1">
    <source>
        <dbReference type="SAM" id="SignalP"/>
    </source>
</evidence>
<dbReference type="Pfam" id="PF00578">
    <property type="entry name" value="AhpC-TSA"/>
    <property type="match status" value="1"/>
</dbReference>
<dbReference type="PANTHER" id="PTHR42852">
    <property type="entry name" value="THIOL:DISULFIDE INTERCHANGE PROTEIN DSBE"/>
    <property type="match status" value="1"/>
</dbReference>
<dbReference type="SUPFAM" id="SSF52833">
    <property type="entry name" value="Thioredoxin-like"/>
    <property type="match status" value="1"/>
</dbReference>
<dbReference type="Pfam" id="PF14289">
    <property type="entry name" value="DUF4369"/>
    <property type="match status" value="1"/>
</dbReference>
<keyword evidence="1" id="KW-0732">Signal</keyword>
<dbReference type="PANTHER" id="PTHR42852:SF13">
    <property type="entry name" value="PROTEIN DIPZ"/>
    <property type="match status" value="1"/>
</dbReference>
<dbReference type="Proteomes" id="UP001319180">
    <property type="component" value="Unassembled WGS sequence"/>
</dbReference>
<evidence type="ECO:0000313" key="4">
    <source>
        <dbReference type="Proteomes" id="UP001319180"/>
    </source>
</evidence>
<dbReference type="GO" id="GO:0016491">
    <property type="term" value="F:oxidoreductase activity"/>
    <property type="evidence" value="ECO:0007669"/>
    <property type="project" value="InterPro"/>
</dbReference>
<sequence length="378" mass="42917">MKTIITSILLLCAAMVNAQHHYTVEVDLSSMSGKPRMLYLWYDGIGSGSEHAHYDSAVVVHGKAQFRGTVAMSGEAYLTQISQEALRAAGRRLPDVTHGDALKFYLEPAALTIYCSDSLSNYVVAGGRYSNDYRQLKKVEDEFLSRRDCYYYPELERVYADSAGFKKLLRAYEMVEGDYYNITLRNFVLSHPNSLVSLLALRAIQRKNGDDLRLCNMLLKSLSSSVTRAPEARDIRDYRNTVNRTAVGVQAPVFSLANDIGEVHTLWAYRGSYVLLEFWSSSCEYCPAEYRKLKDLYEQYGQRKFAILGISLGGFNGPVAKLYGIQDTPQNYLIDPKGYIVAKNLWGDELDAKLKEIFRSWQLESYTTPVFDKVSRKY</sequence>
<dbReference type="InterPro" id="IPR000866">
    <property type="entry name" value="AhpC/TSA"/>
</dbReference>
<reference evidence="3 4" key="1">
    <citation type="submission" date="2021-05" db="EMBL/GenBank/DDBJ databases">
        <title>A Polyphasic approach of four new species of the genus Ohtaekwangia: Ohtaekwangia histidinii sp. nov., Ohtaekwangia cretensis sp. nov., Ohtaekwangia indiensis sp. nov., Ohtaekwangia reichenbachii sp. nov. from diverse environment.</title>
        <authorList>
            <person name="Octaviana S."/>
        </authorList>
    </citation>
    <scope>NUCLEOTIDE SEQUENCE [LARGE SCALE GENOMIC DNA]</scope>
    <source>
        <strain evidence="3 4">PWU37</strain>
    </source>
</reference>
<dbReference type="GO" id="GO:0016209">
    <property type="term" value="F:antioxidant activity"/>
    <property type="evidence" value="ECO:0007669"/>
    <property type="project" value="InterPro"/>
</dbReference>
<gene>
    <name evidence="3" type="ORF">KK078_00050</name>
</gene>
<accession>A0AAP2GBA6</accession>
<dbReference type="InterPro" id="IPR050553">
    <property type="entry name" value="Thioredoxin_ResA/DsbE_sf"/>
</dbReference>
<dbReference type="InterPro" id="IPR013766">
    <property type="entry name" value="Thioredoxin_domain"/>
</dbReference>